<reference evidence="5 6" key="2">
    <citation type="journal article" date="2019" name="PLoS Negl. Trop. Dis.">
        <title>Revisiting the worldwide diversity of Leptospira species in the environment.</title>
        <authorList>
            <person name="Vincent A.T."/>
            <person name="Schiettekatte O."/>
            <person name="Bourhy P."/>
            <person name="Veyrier F.J."/>
            <person name="Picardeau M."/>
        </authorList>
    </citation>
    <scope>NUCLEOTIDE SEQUENCE [LARGE SCALE GENOMIC DNA]</scope>
    <source>
        <strain evidence="5">201702690</strain>
        <strain evidence="3 6">SSW18</strain>
    </source>
</reference>
<dbReference type="Gene3D" id="3.30.70.1060">
    <property type="entry name" value="Dimeric alpha+beta barrel"/>
    <property type="match status" value="1"/>
</dbReference>
<evidence type="ECO:0000256" key="1">
    <source>
        <dbReference type="ARBA" id="ARBA00007689"/>
    </source>
</evidence>
<reference evidence="4" key="1">
    <citation type="submission" date="2018-10" db="EMBL/GenBank/DDBJ databases">
        <authorList>
            <person name="Vincent A.T."/>
            <person name="Schiettekatte O."/>
            <person name="Bourhy P."/>
            <person name="Veyrier F.J."/>
            <person name="Picardeau M."/>
        </authorList>
    </citation>
    <scope>NUCLEOTIDE SEQUENCE</scope>
    <source>
        <strain evidence="4">201702690</strain>
    </source>
</reference>
<gene>
    <name evidence="3" type="ORF">EHO57_09780</name>
    <name evidence="4" type="ORF">EHQ53_09095</name>
</gene>
<dbReference type="Proteomes" id="UP000297946">
    <property type="component" value="Unassembled WGS sequence"/>
</dbReference>
<dbReference type="InterPro" id="IPR005545">
    <property type="entry name" value="YCII"/>
</dbReference>
<dbReference type="SUPFAM" id="SSF54909">
    <property type="entry name" value="Dimeric alpha+beta barrel"/>
    <property type="match status" value="1"/>
</dbReference>
<name>A0A5F1ZXM1_9LEPT</name>
<accession>A0A5F1ZXM1</accession>
<proteinExistence type="inferred from homology"/>
<sequence>MKFFLIELEYTVPMEKLNEVTPAHREFLQTQYDKGVLLLSGPRVPRDGGMIIGKSSSLEELQEIMKNDPFVKENCAKYIYKEFAPVKYQPFLKEWLEL</sequence>
<organism evidence="3 6">
    <name type="scientific">Leptospira langatensis</name>
    <dbReference type="NCBI Taxonomy" id="2484983"/>
    <lineage>
        <taxon>Bacteria</taxon>
        <taxon>Pseudomonadati</taxon>
        <taxon>Spirochaetota</taxon>
        <taxon>Spirochaetia</taxon>
        <taxon>Leptospirales</taxon>
        <taxon>Leptospiraceae</taxon>
        <taxon>Leptospira</taxon>
    </lineage>
</organism>
<dbReference type="PANTHER" id="PTHR37828:SF1">
    <property type="entry name" value="YCII-RELATED DOMAIN-CONTAINING PROTEIN"/>
    <property type="match status" value="1"/>
</dbReference>
<dbReference type="Proteomes" id="UP000297273">
    <property type="component" value="Unassembled WGS sequence"/>
</dbReference>
<evidence type="ECO:0000313" key="5">
    <source>
        <dbReference type="Proteomes" id="UP000297273"/>
    </source>
</evidence>
<dbReference type="Pfam" id="PF03795">
    <property type="entry name" value="YCII"/>
    <property type="match status" value="1"/>
</dbReference>
<comment type="similarity">
    <text evidence="1">Belongs to the YciI family.</text>
</comment>
<evidence type="ECO:0000259" key="2">
    <source>
        <dbReference type="Pfam" id="PF03795"/>
    </source>
</evidence>
<evidence type="ECO:0000313" key="6">
    <source>
        <dbReference type="Proteomes" id="UP000297946"/>
    </source>
</evidence>
<protein>
    <recommendedName>
        <fullName evidence="2">YCII-related domain-containing protein</fullName>
    </recommendedName>
</protein>
<dbReference type="AlphaFoldDB" id="A0A5F1ZXM1"/>
<evidence type="ECO:0000313" key="4">
    <source>
        <dbReference type="EMBL" id="TGL42325.1"/>
    </source>
</evidence>
<dbReference type="PANTHER" id="PTHR37828">
    <property type="entry name" value="GSR2449 PROTEIN"/>
    <property type="match status" value="1"/>
</dbReference>
<dbReference type="EMBL" id="RQGC01000004">
    <property type="protein sequence ID" value="TGL42325.1"/>
    <property type="molecule type" value="Genomic_DNA"/>
</dbReference>
<feature type="domain" description="YCII-related" evidence="2">
    <location>
        <begin position="8"/>
        <end position="83"/>
    </location>
</feature>
<dbReference type="OrthoDB" id="9814407at2"/>
<dbReference type="InterPro" id="IPR011008">
    <property type="entry name" value="Dimeric_a/b-barrel"/>
</dbReference>
<comment type="caution">
    <text evidence="3">The sequence shown here is derived from an EMBL/GenBank/DDBJ whole genome shotgun (WGS) entry which is preliminary data.</text>
</comment>
<dbReference type="RefSeq" id="WP_135645237.1">
    <property type="nucleotide sequence ID" value="NZ_RQER01000006.1"/>
</dbReference>
<keyword evidence="5" id="KW-1185">Reference proteome</keyword>
<evidence type="ECO:0000313" key="3">
    <source>
        <dbReference type="EMBL" id="TGK01225.1"/>
    </source>
</evidence>
<dbReference type="EMBL" id="RQER01000006">
    <property type="protein sequence ID" value="TGK01225.1"/>
    <property type="molecule type" value="Genomic_DNA"/>
</dbReference>